<reference evidence="2 3" key="1">
    <citation type="journal article" date="2018" name="PLoS Genet.">
        <title>Population sequencing reveals clonal diversity and ancestral inbreeding in the grapevine cultivar Chardonnay.</title>
        <authorList>
            <person name="Roach M.J."/>
            <person name="Johnson D.L."/>
            <person name="Bohlmann J."/>
            <person name="van Vuuren H.J."/>
            <person name="Jones S.J."/>
            <person name="Pretorius I.S."/>
            <person name="Schmidt S.A."/>
            <person name="Borneman A.R."/>
        </authorList>
    </citation>
    <scope>NUCLEOTIDE SEQUENCE [LARGE SCALE GENOMIC DNA]</scope>
    <source>
        <strain evidence="3">cv. Chardonnay</strain>
        <tissue evidence="2">Leaf</tissue>
    </source>
</reference>
<accession>A0A438KJZ8</accession>
<gene>
    <name evidence="2" type="primary">TY3B-I_130</name>
    <name evidence="2" type="ORF">CK203_001894</name>
</gene>
<dbReference type="Pfam" id="PF00078">
    <property type="entry name" value="RVT_1"/>
    <property type="match status" value="1"/>
</dbReference>
<evidence type="ECO:0000259" key="1">
    <source>
        <dbReference type="Pfam" id="PF00078"/>
    </source>
</evidence>
<feature type="domain" description="Reverse transcriptase" evidence="1">
    <location>
        <begin position="223"/>
        <end position="350"/>
    </location>
</feature>
<protein>
    <submittedName>
        <fullName evidence="2">Transposon Ty3-I Gag-Pol polyprotein</fullName>
    </submittedName>
</protein>
<dbReference type="SUPFAM" id="SSF56672">
    <property type="entry name" value="DNA/RNA polymerases"/>
    <property type="match status" value="1"/>
</dbReference>
<dbReference type="Proteomes" id="UP000288805">
    <property type="component" value="Unassembled WGS sequence"/>
</dbReference>
<organism evidence="2 3">
    <name type="scientific">Vitis vinifera</name>
    <name type="common">Grape</name>
    <dbReference type="NCBI Taxonomy" id="29760"/>
    <lineage>
        <taxon>Eukaryota</taxon>
        <taxon>Viridiplantae</taxon>
        <taxon>Streptophyta</taxon>
        <taxon>Embryophyta</taxon>
        <taxon>Tracheophyta</taxon>
        <taxon>Spermatophyta</taxon>
        <taxon>Magnoliopsida</taxon>
        <taxon>eudicotyledons</taxon>
        <taxon>Gunneridae</taxon>
        <taxon>Pentapetalae</taxon>
        <taxon>rosids</taxon>
        <taxon>Vitales</taxon>
        <taxon>Vitaceae</taxon>
        <taxon>Viteae</taxon>
        <taxon>Vitis</taxon>
    </lineage>
</organism>
<dbReference type="PANTHER" id="PTHR24559:SF444">
    <property type="entry name" value="REVERSE TRANSCRIPTASE DOMAIN-CONTAINING PROTEIN"/>
    <property type="match status" value="1"/>
</dbReference>
<sequence length="350" mass="39732">MSEQLAARDLAAQVPTSLAAPRAIINYIHRGLVDEKYNSKRKKQRFLHADSIKERVSSIQHNFLEGSICPVDGIVTFPPVNACRVLQPHEDVLVLTLGISGFDIRRVLVDLGSSTDLLQIMKVIPSTYHQMVSYLTKEGHIDLLGSQLATHQCYQVHASAKQRHLRLDSLRYARNPSVCGFSQAQCHTLLTSCPSKGSTFHPDRQKIIQTEIDKLLAVGFIKEVKYPDCFPLPEIDQIVDATARHRMFSSIDVFSGYHQIPMFQPDEKKTTFVTPHGLYCYNVMSFGPKNVGTTYKRLMTKIFKPLISRIVEVYIDDIVVNSKTRAKHVQHLEETFHLMRAYNMKLNPAK</sequence>
<dbReference type="AlphaFoldDB" id="A0A438KJZ8"/>
<dbReference type="PANTHER" id="PTHR24559">
    <property type="entry name" value="TRANSPOSON TY3-I GAG-POL POLYPROTEIN"/>
    <property type="match status" value="1"/>
</dbReference>
<evidence type="ECO:0000313" key="3">
    <source>
        <dbReference type="Proteomes" id="UP000288805"/>
    </source>
</evidence>
<dbReference type="CDD" id="cd01647">
    <property type="entry name" value="RT_LTR"/>
    <property type="match status" value="1"/>
</dbReference>
<evidence type="ECO:0000313" key="2">
    <source>
        <dbReference type="EMBL" id="RVX21529.1"/>
    </source>
</evidence>
<comment type="caution">
    <text evidence="2">The sequence shown here is derived from an EMBL/GenBank/DDBJ whole genome shotgun (WGS) entry which is preliminary data.</text>
</comment>
<dbReference type="Gene3D" id="3.10.10.10">
    <property type="entry name" value="HIV Type 1 Reverse Transcriptase, subunit A, domain 1"/>
    <property type="match status" value="1"/>
</dbReference>
<dbReference type="InterPro" id="IPR000477">
    <property type="entry name" value="RT_dom"/>
</dbReference>
<dbReference type="InterPro" id="IPR043502">
    <property type="entry name" value="DNA/RNA_pol_sf"/>
</dbReference>
<dbReference type="EMBL" id="QGNW01000005">
    <property type="protein sequence ID" value="RVX21529.1"/>
    <property type="molecule type" value="Genomic_DNA"/>
</dbReference>
<dbReference type="Gene3D" id="3.30.70.270">
    <property type="match status" value="1"/>
</dbReference>
<name>A0A438KJZ8_VITVI</name>
<proteinExistence type="predicted"/>
<dbReference type="InterPro" id="IPR043128">
    <property type="entry name" value="Rev_trsase/Diguanyl_cyclase"/>
</dbReference>
<dbReference type="InterPro" id="IPR053134">
    <property type="entry name" value="RNA-dir_DNA_polymerase"/>
</dbReference>